<dbReference type="InterPro" id="IPR027417">
    <property type="entry name" value="P-loop_NTPase"/>
</dbReference>
<dbReference type="EMBL" id="MZGV01000073">
    <property type="protein sequence ID" value="OPJ57761.1"/>
    <property type="molecule type" value="Genomic_DNA"/>
</dbReference>
<comment type="caution">
    <text evidence="1">The sequence shown here is derived from an EMBL/GenBank/DDBJ whole genome shotgun (WGS) entry which is preliminary data.</text>
</comment>
<evidence type="ECO:0000313" key="1">
    <source>
        <dbReference type="EMBL" id="OPJ57761.1"/>
    </source>
</evidence>
<accession>A0A1V4ICQ8</accession>
<dbReference type="SUPFAM" id="SSF52540">
    <property type="entry name" value="P-loop containing nucleoside triphosphate hydrolases"/>
    <property type="match status" value="1"/>
</dbReference>
<gene>
    <name evidence="1" type="ORF">CLORY_39370</name>
</gene>
<dbReference type="RefSeq" id="WP_242954462.1">
    <property type="nucleotide sequence ID" value="NZ_MZGV01000073.1"/>
</dbReference>
<dbReference type="STRING" id="1450648.CLORY_39370"/>
<proteinExistence type="predicted"/>
<organism evidence="1 2">
    <name type="scientific">Clostridium oryzae</name>
    <dbReference type="NCBI Taxonomy" id="1450648"/>
    <lineage>
        <taxon>Bacteria</taxon>
        <taxon>Bacillati</taxon>
        <taxon>Bacillota</taxon>
        <taxon>Clostridia</taxon>
        <taxon>Eubacteriales</taxon>
        <taxon>Clostridiaceae</taxon>
        <taxon>Clostridium</taxon>
    </lineage>
</organism>
<sequence length="344" mass="37974">MTETHLMNELTGNESVAIIGLEKNVGKTTVLNYIIRETRDKLKLGLTSIGRDGEDTDRVTKTHKPRIYVQNGTYIATAKQCLFNGDITKEIIETTGINTPMGEVIIVRALSDGFIELGGPSISSHMSYVCKKLLEYGSEMVLIDGAMSRKTLASPTVAQAAILSTGAALGRNINSVIEKTKNAVELLSIKQESSKKIIEKSRDILNDAKIGFIYKDGSTANLDLLTALDAERQVITQLKTANYVVIKGVLSDRFLENIMKASNDYKETTFIVEDSTKLFINNDTLHKFERKGGNIRVVNPIRLLCVTSNPKAPMGYEFDGKELLRKLRDNLNIPVFDVKLEGGV</sequence>
<name>A0A1V4ICQ8_9CLOT</name>
<reference evidence="1 2" key="1">
    <citation type="submission" date="2017-03" db="EMBL/GenBank/DDBJ databases">
        <title>Genome sequence of Clostridium oryzae DSM 28571.</title>
        <authorList>
            <person name="Poehlein A."/>
            <person name="Daniel R."/>
        </authorList>
    </citation>
    <scope>NUCLEOTIDE SEQUENCE [LARGE SCALE GENOMIC DNA]</scope>
    <source>
        <strain evidence="1 2">DSM 28571</strain>
    </source>
</reference>
<evidence type="ECO:0000313" key="2">
    <source>
        <dbReference type="Proteomes" id="UP000190080"/>
    </source>
</evidence>
<keyword evidence="2" id="KW-1185">Reference proteome</keyword>
<protein>
    <submittedName>
        <fullName evidence="1">Uncharacterized protein</fullName>
    </submittedName>
</protein>
<dbReference type="Proteomes" id="UP000190080">
    <property type="component" value="Unassembled WGS sequence"/>
</dbReference>
<dbReference type="AlphaFoldDB" id="A0A1V4ICQ8"/>